<comment type="caution">
    <text evidence="1">The sequence shown here is derived from an EMBL/GenBank/DDBJ whole genome shotgun (WGS) entry which is preliminary data.</text>
</comment>
<organism evidence="1 2">
    <name type="scientific">Coniosporium uncinatum</name>
    <dbReference type="NCBI Taxonomy" id="93489"/>
    <lineage>
        <taxon>Eukaryota</taxon>
        <taxon>Fungi</taxon>
        <taxon>Dikarya</taxon>
        <taxon>Ascomycota</taxon>
        <taxon>Pezizomycotina</taxon>
        <taxon>Dothideomycetes</taxon>
        <taxon>Dothideomycetes incertae sedis</taxon>
        <taxon>Coniosporium</taxon>
    </lineage>
</organism>
<protein>
    <submittedName>
        <fullName evidence="1">Uncharacterized protein</fullName>
    </submittedName>
</protein>
<dbReference type="Proteomes" id="UP001186974">
    <property type="component" value="Unassembled WGS sequence"/>
</dbReference>
<name>A0ACC3D7M6_9PEZI</name>
<proteinExistence type="predicted"/>
<feature type="non-terminal residue" evidence="1">
    <location>
        <position position="1"/>
    </location>
</feature>
<accession>A0ACC3D7M6</accession>
<sequence length="299" mass="31702">SLQRAATVAAASPANRRHLQALPDRPLEYRRADGSGMREIPHESDADNWVPPPPAYGEHLEDQLASPGSGAAKPALPSQLNTPSAPARLNIPVGPTLVSALHPPPGSAIAPHGQPNADLIPSHLDTVTAPRPTPPQSYETRSHQSSPRIVPPQQQAALKAHPNSSSPALIPPFASPLATGTWPRAISSRGPVPQITAHSAHPLDMSQPQNVVASTPSLQAPQAHYGHRHFHGRHVSQGTSHGASGGDNARPISRAESKMDRRMDASGEGGGRRLRRDQEKVKETEGEKSGFKSLKCVVM</sequence>
<evidence type="ECO:0000313" key="2">
    <source>
        <dbReference type="Proteomes" id="UP001186974"/>
    </source>
</evidence>
<reference evidence="1" key="1">
    <citation type="submission" date="2024-09" db="EMBL/GenBank/DDBJ databases">
        <title>Black Yeasts Isolated from many extreme environments.</title>
        <authorList>
            <person name="Coleine C."/>
            <person name="Stajich J.E."/>
            <person name="Selbmann L."/>
        </authorList>
    </citation>
    <scope>NUCLEOTIDE SEQUENCE</scope>
    <source>
        <strain evidence="1">CCFEE 5737</strain>
    </source>
</reference>
<dbReference type="EMBL" id="JAWDJW010006983">
    <property type="protein sequence ID" value="KAK3063121.1"/>
    <property type="molecule type" value="Genomic_DNA"/>
</dbReference>
<gene>
    <name evidence="1" type="ORF">LTS18_002690</name>
</gene>
<evidence type="ECO:0000313" key="1">
    <source>
        <dbReference type="EMBL" id="KAK3063121.1"/>
    </source>
</evidence>
<keyword evidence="2" id="KW-1185">Reference proteome</keyword>